<feature type="transmembrane region" description="Helical" evidence="5">
    <location>
        <begin position="7"/>
        <end position="27"/>
    </location>
</feature>
<dbReference type="InterPro" id="IPR037185">
    <property type="entry name" value="EmrE-like"/>
</dbReference>
<dbReference type="Proteomes" id="UP000192920">
    <property type="component" value="Unassembled WGS sequence"/>
</dbReference>
<dbReference type="SUPFAM" id="SSF103481">
    <property type="entry name" value="Multidrug resistance efflux transporter EmrE"/>
    <property type="match status" value="2"/>
</dbReference>
<comment type="subcellular location">
    <subcellularLocation>
        <location evidence="1">Membrane</location>
        <topology evidence="1">Multi-pass membrane protein</topology>
    </subcellularLocation>
</comment>
<feature type="transmembrane region" description="Helical" evidence="5">
    <location>
        <begin position="175"/>
        <end position="194"/>
    </location>
</feature>
<dbReference type="PANTHER" id="PTHR32322:SF9">
    <property type="entry name" value="AMINO-ACID METABOLITE EFFLUX PUMP-RELATED"/>
    <property type="match status" value="1"/>
</dbReference>
<dbReference type="PANTHER" id="PTHR32322">
    <property type="entry name" value="INNER MEMBRANE TRANSPORTER"/>
    <property type="match status" value="1"/>
</dbReference>
<evidence type="ECO:0000256" key="5">
    <source>
        <dbReference type="SAM" id="Phobius"/>
    </source>
</evidence>
<dbReference type="InterPro" id="IPR000620">
    <property type="entry name" value="EamA_dom"/>
</dbReference>
<evidence type="ECO:0000256" key="4">
    <source>
        <dbReference type="ARBA" id="ARBA00023136"/>
    </source>
</evidence>
<evidence type="ECO:0000256" key="3">
    <source>
        <dbReference type="ARBA" id="ARBA00022989"/>
    </source>
</evidence>
<feature type="transmembrane region" description="Helical" evidence="5">
    <location>
        <begin position="242"/>
        <end position="261"/>
    </location>
</feature>
<evidence type="ECO:0000259" key="6">
    <source>
        <dbReference type="Pfam" id="PF00892"/>
    </source>
</evidence>
<dbReference type="EMBL" id="FXAG01000010">
    <property type="protein sequence ID" value="SMF24732.1"/>
    <property type="molecule type" value="Genomic_DNA"/>
</dbReference>
<feature type="domain" description="EamA" evidence="6">
    <location>
        <begin position="141"/>
        <end position="284"/>
    </location>
</feature>
<dbReference type="Pfam" id="PF00892">
    <property type="entry name" value="EamA"/>
    <property type="match status" value="2"/>
</dbReference>
<dbReference type="STRING" id="1123014.SAMN02745746_02120"/>
<evidence type="ECO:0000313" key="7">
    <source>
        <dbReference type="EMBL" id="SMF24732.1"/>
    </source>
</evidence>
<protein>
    <submittedName>
        <fullName evidence="7">O-acetylserine/cysteine efflux transporter</fullName>
    </submittedName>
</protein>
<gene>
    <name evidence="7" type="ORF">SAMN02745746_02120</name>
</gene>
<sequence length="301" mass="31610">MPLTDIAQALAIVLVWGVNFVVIKWGVADVPPLLLGALRFTLAALPAVLLVRRPAVPWRWLAAYALTVGVGQFGLLFSAIKLGMPAGLASVVLQAQAFFTLLLASLVLGERWKAAQLVGLLCALAGLALIGVGKGGNMTLIGFALTVAAALSWAASNVVVRLIGRAGYRVEPLGLVVWSSLVPPVPFLMLSFWLEGGERIAAALGHFSLPSLLAVAYLAFVATLFGYGLWSRLLARHAANKVAPFSLLVPVVGLIAASLLLGERLSAGQAVGSLLLLAGLVINVLGERLRDYWRQREAAGA</sequence>
<keyword evidence="4 5" id="KW-0472">Membrane</keyword>
<feature type="transmembrane region" description="Helical" evidence="5">
    <location>
        <begin position="86"/>
        <end position="108"/>
    </location>
</feature>
<dbReference type="RefSeq" id="WP_085276377.1">
    <property type="nucleotide sequence ID" value="NZ_FXAG01000010.1"/>
</dbReference>
<reference evidence="8" key="1">
    <citation type="submission" date="2017-04" db="EMBL/GenBank/DDBJ databases">
        <authorList>
            <person name="Varghese N."/>
            <person name="Submissions S."/>
        </authorList>
    </citation>
    <scope>NUCLEOTIDE SEQUENCE [LARGE SCALE GENOMIC DNA]</scope>
    <source>
        <strain evidence="8">DSM 22618</strain>
    </source>
</reference>
<dbReference type="AlphaFoldDB" id="A0A1Y6BR45"/>
<feature type="transmembrane region" description="Helical" evidence="5">
    <location>
        <begin position="58"/>
        <end position="80"/>
    </location>
</feature>
<evidence type="ECO:0000256" key="1">
    <source>
        <dbReference type="ARBA" id="ARBA00004141"/>
    </source>
</evidence>
<feature type="domain" description="EamA" evidence="6">
    <location>
        <begin position="8"/>
        <end position="130"/>
    </location>
</feature>
<feature type="transmembrane region" description="Helical" evidence="5">
    <location>
        <begin position="200"/>
        <end position="230"/>
    </location>
</feature>
<dbReference type="InterPro" id="IPR050638">
    <property type="entry name" value="AA-Vitamin_Transporters"/>
</dbReference>
<feature type="transmembrane region" description="Helical" evidence="5">
    <location>
        <begin position="115"/>
        <end position="133"/>
    </location>
</feature>
<evidence type="ECO:0000313" key="8">
    <source>
        <dbReference type="Proteomes" id="UP000192920"/>
    </source>
</evidence>
<keyword evidence="8" id="KW-1185">Reference proteome</keyword>
<name>A0A1Y6BR45_9NEIS</name>
<keyword evidence="2 5" id="KW-0812">Transmembrane</keyword>
<evidence type="ECO:0000256" key="2">
    <source>
        <dbReference type="ARBA" id="ARBA00022692"/>
    </source>
</evidence>
<feature type="transmembrane region" description="Helical" evidence="5">
    <location>
        <begin position="139"/>
        <end position="163"/>
    </location>
</feature>
<dbReference type="GO" id="GO:0016020">
    <property type="term" value="C:membrane"/>
    <property type="evidence" value="ECO:0007669"/>
    <property type="project" value="UniProtKB-SubCell"/>
</dbReference>
<proteinExistence type="predicted"/>
<accession>A0A1Y6BR45</accession>
<feature type="transmembrane region" description="Helical" evidence="5">
    <location>
        <begin position="33"/>
        <end position="51"/>
    </location>
</feature>
<feature type="transmembrane region" description="Helical" evidence="5">
    <location>
        <begin position="267"/>
        <end position="286"/>
    </location>
</feature>
<keyword evidence="3 5" id="KW-1133">Transmembrane helix</keyword>
<organism evidence="7 8">
    <name type="scientific">Pseudogulbenkiania subflava DSM 22618</name>
    <dbReference type="NCBI Taxonomy" id="1123014"/>
    <lineage>
        <taxon>Bacteria</taxon>
        <taxon>Pseudomonadati</taxon>
        <taxon>Pseudomonadota</taxon>
        <taxon>Betaproteobacteria</taxon>
        <taxon>Neisseriales</taxon>
        <taxon>Chromobacteriaceae</taxon>
        <taxon>Pseudogulbenkiania</taxon>
    </lineage>
</organism>